<proteinExistence type="predicted"/>
<dbReference type="InterPro" id="IPR021413">
    <property type="entry name" value="DUF3053"/>
</dbReference>
<dbReference type="KEGG" id="mass:CR152_28810"/>
<dbReference type="EMBL" id="CP024608">
    <property type="protein sequence ID" value="ATQ78062.1"/>
    <property type="molecule type" value="Genomic_DNA"/>
</dbReference>
<protein>
    <recommendedName>
        <fullName evidence="3">DUF3053 domain-containing protein</fullName>
    </recommendedName>
</protein>
<accession>A0A2D2DSV9</accession>
<dbReference type="AlphaFoldDB" id="A0A2D2DSV9"/>
<evidence type="ECO:0008006" key="3">
    <source>
        <dbReference type="Google" id="ProtNLM"/>
    </source>
</evidence>
<dbReference type="Pfam" id="PF11254">
    <property type="entry name" value="DUF3053"/>
    <property type="match status" value="1"/>
</dbReference>
<reference evidence="1" key="1">
    <citation type="submission" date="2017-10" db="EMBL/GenBank/DDBJ databases">
        <title>Massilia psychrophilum sp. nov., a novel purple-pigmented bacterium isolated from Tianshan glacier, Xinjiang Municipality, China.</title>
        <authorList>
            <person name="Wang H."/>
        </authorList>
    </citation>
    <scope>NUCLEOTIDE SEQUENCE [LARGE SCALE GENOMIC DNA]</scope>
    <source>
        <strain evidence="1">B2</strain>
    </source>
</reference>
<dbReference type="Proteomes" id="UP000229897">
    <property type="component" value="Chromosome"/>
</dbReference>
<name>A0A2D2DSV9_9BURK</name>
<sequence>MQTVMSFSQRALMWAVGGVLALGIAGCSAEPKERAAFIAFLQTRIVDKPGVHVPSLTPKVEKSFGDYSKHYAVITDYNKSMDAKVQQPLRDMMVKNMPNTMPDLMARRADVVALRKTSAQLRAVIDAEQAAAATRRTALKQPDDLKPVYDKAYARTVSDPGNNFKEFLVVMEGMLTSAEKLADFLDAHKDQIKFSAIMAQIDDQKVLDDANVLMKELSAKNAEVARAQRKLASMISGR</sequence>
<gene>
    <name evidence="1" type="ORF">CR152_28810</name>
</gene>
<evidence type="ECO:0000313" key="2">
    <source>
        <dbReference type="Proteomes" id="UP000229897"/>
    </source>
</evidence>
<organism evidence="1 2">
    <name type="scientific">Massilia violaceinigra</name>
    <dbReference type="NCBI Taxonomy" id="2045208"/>
    <lineage>
        <taxon>Bacteria</taxon>
        <taxon>Pseudomonadati</taxon>
        <taxon>Pseudomonadota</taxon>
        <taxon>Betaproteobacteria</taxon>
        <taxon>Burkholderiales</taxon>
        <taxon>Oxalobacteraceae</taxon>
        <taxon>Telluria group</taxon>
        <taxon>Massilia</taxon>
    </lineage>
</organism>
<keyword evidence="2" id="KW-1185">Reference proteome</keyword>
<evidence type="ECO:0000313" key="1">
    <source>
        <dbReference type="EMBL" id="ATQ78062.1"/>
    </source>
</evidence>